<proteinExistence type="predicted"/>
<dbReference type="EMBL" id="CACRUQ010000008">
    <property type="protein sequence ID" value="VYU01143.1"/>
    <property type="molecule type" value="Genomic_DNA"/>
</dbReference>
<evidence type="ECO:0000256" key="1">
    <source>
        <dbReference type="SAM" id="Phobius"/>
    </source>
</evidence>
<evidence type="ECO:0008006" key="3">
    <source>
        <dbReference type="Google" id="ProtNLM"/>
    </source>
</evidence>
<evidence type="ECO:0000313" key="2">
    <source>
        <dbReference type="EMBL" id="VYU01143.1"/>
    </source>
</evidence>
<dbReference type="Gene3D" id="2.160.20.110">
    <property type="match status" value="2"/>
</dbReference>
<accession>A0A6N3BL04</accession>
<dbReference type="RefSeq" id="WP_412430434.1">
    <property type="nucleotide sequence ID" value="NZ_CACRUQ010000008.1"/>
</dbReference>
<feature type="transmembrane region" description="Helical" evidence="1">
    <location>
        <begin position="863"/>
        <end position="883"/>
    </location>
</feature>
<reference evidence="2" key="1">
    <citation type="submission" date="2019-11" db="EMBL/GenBank/DDBJ databases">
        <authorList>
            <person name="Feng L."/>
        </authorList>
    </citation>
    <scope>NUCLEOTIDE SEQUENCE</scope>
    <source>
        <strain evidence="2">RtorquesLFYP15</strain>
    </source>
</reference>
<keyword evidence="1" id="KW-0812">Transmembrane</keyword>
<name>A0A6N3BL04_9FIRM</name>
<keyword evidence="1" id="KW-1133">Transmembrane helix</keyword>
<organism evidence="2">
    <name type="scientific">[Ruminococcus] torques</name>
    <dbReference type="NCBI Taxonomy" id="33039"/>
    <lineage>
        <taxon>Bacteria</taxon>
        <taxon>Bacillati</taxon>
        <taxon>Bacillota</taxon>
        <taxon>Clostridia</taxon>
        <taxon>Lachnospirales</taxon>
        <taxon>Lachnospiraceae</taxon>
        <taxon>Mediterraneibacter</taxon>
    </lineage>
</organism>
<keyword evidence="1" id="KW-0472">Membrane</keyword>
<dbReference type="AlphaFoldDB" id="A0A6N3BL04"/>
<protein>
    <recommendedName>
        <fullName evidence="3">The GLUG motif</fullName>
    </recommendedName>
</protein>
<sequence>MKKDITLYYNAVCKEHSYDNGFCTKCGGYQLADYNESTGSYEIGNGGQMFWFAALVNGDGEHTQIQEAKPDAHGVLVSDISLKNPADENYEWKPIGEFKGIFDGQNHTISDFSMTKVNDQSIGFFQNLMSDPNETDEAKKATLKNFTLNGTIVTTAEAASAVGGVVGTTSDSVIRRVNSNVNIGSGLIYYIGGIVGEINAATSIEESTYSGKIVLDYSFYGVGGIVGFVTDDDTYAGGTKIKDCANYGLITYYKVENHGGRGYSGGITGQVALGEEDFILSDCYNYGSVLAEEWKEIYGAISGYCAAKKDGIKNNYYLDTLPVKGFLGEAEIANDEELAKAKTAEQFKSGEEAYLLNNEVTDGSQVWYQNIDNGETPDAYPVLDDTHGTVYRWEDGTYSNYEKEPVEETYEIRTFEEFKKIPEIVKKNNRANFKLMNTIFGNGKTMTESIGSADNPYNGTFDGQGYYVYRFDIKSSDGNAALFDTIGVKGSVKNFAAFYQNIEGEKAAGLAIVNYGLIDECISGSNLSGPFTDQLTHEPKNLTETTTFVKGTSMAGGVVVENKGVIRNTANYAKATASASDGIAGGIAVVNSGTIENCMSIDALSTKENGIAGGIVGKLDENGSIQIAYSAQTAIEGGTTGAVFGTKEETAGAVNNTYYLDTLSGNEEQGTAKTAAEMKSNAFKEELNTLVAGNEELCSWTWNSTKNQGYPRILSSLITEVELVNASRGLTVKGMMHKDTKLQLNELDKKNDIYQAFKKYAQKTDKQVLYSAEPTLVYEDGQPSAYEGNLNVKLDLSKYRGKGYKVLVYRNNQIEELEIDKQMIASKDVEEMVPFAVLAEKSELSKAVDHIKDTVKTGDNSSVILLLCIVVVAGSVAGGVIYWRKKKAKK</sequence>
<gene>
    <name evidence="2" type="ORF">RTLFYP15_01272</name>
</gene>